<dbReference type="Gene3D" id="3.30.160.60">
    <property type="entry name" value="Classic Zinc Finger"/>
    <property type="match status" value="1"/>
</dbReference>
<name>L1J394_GUITC</name>
<dbReference type="KEGG" id="gtt:GUITHDRAFT_111044"/>
<dbReference type="HOGENOM" id="CLU_1374532_0_0_1"/>
<feature type="region of interest" description="Disordered" evidence="1">
    <location>
        <begin position="1"/>
        <end position="46"/>
    </location>
</feature>
<dbReference type="AlphaFoldDB" id="L1J394"/>
<accession>L1J394</accession>
<dbReference type="EnsemblProtists" id="EKX42998">
    <property type="protein sequence ID" value="EKX42998"/>
    <property type="gene ID" value="GUITHDRAFT_111044"/>
</dbReference>
<feature type="region of interest" description="Disordered" evidence="1">
    <location>
        <begin position="165"/>
        <end position="199"/>
    </location>
</feature>
<dbReference type="PaxDb" id="55529-EKX42998"/>
<sequence length="199" mass="22013">MAASGSSAKDGGVSESTQRSGAGKDGAGEEGNKTKEPRQFVIESQPPVDKRRCPTCFVVFSNQSNAKRHAKNCTGPTLKKCGRPVGFKPSADTKQSKKWKCDCCGKEYVRWYLKKHMEESCPNPNAQFELQRMMAIVADAEEEARMVSLECERLIKQAHEEAARILGEVPSESNDERTRNTDVGSTNDVHQEDLSEEEG</sequence>
<dbReference type="Proteomes" id="UP000011087">
    <property type="component" value="Unassembled WGS sequence"/>
</dbReference>
<protein>
    <recommendedName>
        <fullName evidence="5">C2H2-type domain-containing protein</fullName>
    </recommendedName>
</protein>
<evidence type="ECO:0000313" key="2">
    <source>
        <dbReference type="EMBL" id="EKX42998.1"/>
    </source>
</evidence>
<dbReference type="GeneID" id="17299649"/>
<evidence type="ECO:0000313" key="3">
    <source>
        <dbReference type="EnsemblProtists" id="EKX42998"/>
    </source>
</evidence>
<feature type="compositionally biased region" description="Basic and acidic residues" evidence="1">
    <location>
        <begin position="26"/>
        <end position="38"/>
    </location>
</feature>
<proteinExistence type="predicted"/>
<reference evidence="4" key="2">
    <citation type="submission" date="2012-11" db="EMBL/GenBank/DDBJ databases">
        <authorList>
            <person name="Kuo A."/>
            <person name="Curtis B.A."/>
            <person name="Tanifuji G."/>
            <person name="Burki F."/>
            <person name="Gruber A."/>
            <person name="Irimia M."/>
            <person name="Maruyama S."/>
            <person name="Arias M.C."/>
            <person name="Ball S.G."/>
            <person name="Gile G.H."/>
            <person name="Hirakawa Y."/>
            <person name="Hopkins J.F."/>
            <person name="Rensing S.A."/>
            <person name="Schmutz J."/>
            <person name="Symeonidi A."/>
            <person name="Elias M."/>
            <person name="Eveleigh R.J."/>
            <person name="Herman E.K."/>
            <person name="Klute M.J."/>
            <person name="Nakayama T."/>
            <person name="Obornik M."/>
            <person name="Reyes-Prieto A."/>
            <person name="Armbrust E.V."/>
            <person name="Aves S.J."/>
            <person name="Beiko R.G."/>
            <person name="Coutinho P."/>
            <person name="Dacks J.B."/>
            <person name="Durnford D.G."/>
            <person name="Fast N.M."/>
            <person name="Green B.R."/>
            <person name="Grisdale C."/>
            <person name="Hempe F."/>
            <person name="Henrissat B."/>
            <person name="Hoppner M.P."/>
            <person name="Ishida K.-I."/>
            <person name="Kim E."/>
            <person name="Koreny L."/>
            <person name="Kroth P.G."/>
            <person name="Liu Y."/>
            <person name="Malik S.-B."/>
            <person name="Maier U.G."/>
            <person name="McRose D."/>
            <person name="Mock T."/>
            <person name="Neilson J.A."/>
            <person name="Onodera N.T."/>
            <person name="Poole A.M."/>
            <person name="Pritham E.J."/>
            <person name="Richards T.A."/>
            <person name="Rocap G."/>
            <person name="Roy S.W."/>
            <person name="Sarai C."/>
            <person name="Schaack S."/>
            <person name="Shirato S."/>
            <person name="Slamovits C.H."/>
            <person name="Spencer D.F."/>
            <person name="Suzuki S."/>
            <person name="Worden A.Z."/>
            <person name="Zauner S."/>
            <person name="Barry K."/>
            <person name="Bell C."/>
            <person name="Bharti A.K."/>
            <person name="Crow J.A."/>
            <person name="Grimwood J."/>
            <person name="Kramer R."/>
            <person name="Lindquist E."/>
            <person name="Lucas S."/>
            <person name="Salamov A."/>
            <person name="McFadden G.I."/>
            <person name="Lane C.E."/>
            <person name="Keeling P.J."/>
            <person name="Gray M.W."/>
            <person name="Grigoriev I.V."/>
            <person name="Archibald J.M."/>
        </authorList>
    </citation>
    <scope>NUCLEOTIDE SEQUENCE</scope>
    <source>
        <strain evidence="4">CCMP2712</strain>
    </source>
</reference>
<reference evidence="2 4" key="1">
    <citation type="journal article" date="2012" name="Nature">
        <title>Algal genomes reveal evolutionary mosaicism and the fate of nucleomorphs.</title>
        <authorList>
            <consortium name="DOE Joint Genome Institute"/>
            <person name="Curtis B.A."/>
            <person name="Tanifuji G."/>
            <person name="Burki F."/>
            <person name="Gruber A."/>
            <person name="Irimia M."/>
            <person name="Maruyama S."/>
            <person name="Arias M.C."/>
            <person name="Ball S.G."/>
            <person name="Gile G.H."/>
            <person name="Hirakawa Y."/>
            <person name="Hopkins J.F."/>
            <person name="Kuo A."/>
            <person name="Rensing S.A."/>
            <person name="Schmutz J."/>
            <person name="Symeonidi A."/>
            <person name="Elias M."/>
            <person name="Eveleigh R.J."/>
            <person name="Herman E.K."/>
            <person name="Klute M.J."/>
            <person name="Nakayama T."/>
            <person name="Obornik M."/>
            <person name="Reyes-Prieto A."/>
            <person name="Armbrust E.V."/>
            <person name="Aves S.J."/>
            <person name="Beiko R.G."/>
            <person name="Coutinho P."/>
            <person name="Dacks J.B."/>
            <person name="Durnford D.G."/>
            <person name="Fast N.M."/>
            <person name="Green B.R."/>
            <person name="Grisdale C.J."/>
            <person name="Hempel F."/>
            <person name="Henrissat B."/>
            <person name="Hoppner M.P."/>
            <person name="Ishida K."/>
            <person name="Kim E."/>
            <person name="Koreny L."/>
            <person name="Kroth P.G."/>
            <person name="Liu Y."/>
            <person name="Malik S.B."/>
            <person name="Maier U.G."/>
            <person name="McRose D."/>
            <person name="Mock T."/>
            <person name="Neilson J.A."/>
            <person name="Onodera N.T."/>
            <person name="Poole A.M."/>
            <person name="Pritham E.J."/>
            <person name="Richards T.A."/>
            <person name="Rocap G."/>
            <person name="Roy S.W."/>
            <person name="Sarai C."/>
            <person name="Schaack S."/>
            <person name="Shirato S."/>
            <person name="Slamovits C.H."/>
            <person name="Spencer D.F."/>
            <person name="Suzuki S."/>
            <person name="Worden A.Z."/>
            <person name="Zauner S."/>
            <person name="Barry K."/>
            <person name="Bell C."/>
            <person name="Bharti A.K."/>
            <person name="Crow J.A."/>
            <person name="Grimwood J."/>
            <person name="Kramer R."/>
            <person name="Lindquist E."/>
            <person name="Lucas S."/>
            <person name="Salamov A."/>
            <person name="McFadden G.I."/>
            <person name="Lane C.E."/>
            <person name="Keeling P.J."/>
            <person name="Gray M.W."/>
            <person name="Grigoriev I.V."/>
            <person name="Archibald J.M."/>
        </authorList>
    </citation>
    <scope>NUCLEOTIDE SEQUENCE</scope>
    <source>
        <strain evidence="2 4">CCMP2712</strain>
    </source>
</reference>
<organism evidence="2">
    <name type="scientific">Guillardia theta (strain CCMP2712)</name>
    <name type="common">Cryptophyte</name>
    <dbReference type="NCBI Taxonomy" id="905079"/>
    <lineage>
        <taxon>Eukaryota</taxon>
        <taxon>Cryptophyceae</taxon>
        <taxon>Pyrenomonadales</taxon>
        <taxon>Geminigeraceae</taxon>
        <taxon>Guillardia</taxon>
    </lineage>
</organism>
<evidence type="ECO:0000256" key="1">
    <source>
        <dbReference type="SAM" id="MobiDB-lite"/>
    </source>
</evidence>
<reference evidence="3" key="3">
    <citation type="submission" date="2015-06" db="UniProtKB">
        <authorList>
            <consortium name="EnsemblProtists"/>
        </authorList>
    </citation>
    <scope>IDENTIFICATION</scope>
</reference>
<keyword evidence="4" id="KW-1185">Reference proteome</keyword>
<evidence type="ECO:0008006" key="5">
    <source>
        <dbReference type="Google" id="ProtNLM"/>
    </source>
</evidence>
<dbReference type="EMBL" id="JH993013">
    <property type="protein sequence ID" value="EKX42998.1"/>
    <property type="molecule type" value="Genomic_DNA"/>
</dbReference>
<dbReference type="RefSeq" id="XP_005829978.1">
    <property type="nucleotide sequence ID" value="XM_005829921.1"/>
</dbReference>
<evidence type="ECO:0000313" key="4">
    <source>
        <dbReference type="Proteomes" id="UP000011087"/>
    </source>
</evidence>
<gene>
    <name evidence="2" type="ORF">GUITHDRAFT_111044</name>
</gene>